<dbReference type="SUPFAM" id="SSF69065">
    <property type="entry name" value="RNase III domain-like"/>
    <property type="match status" value="2"/>
</dbReference>
<feature type="compositionally biased region" description="Basic and acidic residues" evidence="15">
    <location>
        <begin position="445"/>
        <end position="458"/>
    </location>
</feature>
<evidence type="ECO:0000256" key="15">
    <source>
        <dbReference type="SAM" id="MobiDB-lite"/>
    </source>
</evidence>
<evidence type="ECO:0000256" key="9">
    <source>
        <dbReference type="ARBA" id="ARBA00022806"/>
    </source>
</evidence>
<dbReference type="Gene3D" id="1.10.1520.10">
    <property type="entry name" value="Ribonuclease III domain"/>
    <property type="match status" value="2"/>
</dbReference>
<feature type="region of interest" description="Disordered" evidence="15">
    <location>
        <begin position="1236"/>
        <end position="1259"/>
    </location>
</feature>
<keyword evidence="9" id="KW-0347">Helicase</keyword>
<dbReference type="GO" id="GO:0004530">
    <property type="term" value="F:deoxyribonuclease I activity"/>
    <property type="evidence" value="ECO:0007669"/>
    <property type="project" value="TreeGrafter"/>
</dbReference>
<keyword evidence="6" id="KW-0547">Nucleotide-binding</keyword>
<dbReference type="SMART" id="SM00535">
    <property type="entry name" value="RIBOc"/>
    <property type="match status" value="2"/>
</dbReference>
<keyword evidence="7" id="KW-0255">Endonuclease</keyword>
<reference evidence="19" key="1">
    <citation type="submission" date="2019-11" db="UniProtKB">
        <authorList>
            <consortium name="WormBaseParasite"/>
        </authorList>
    </citation>
    <scope>IDENTIFICATION</scope>
</reference>
<protein>
    <submittedName>
        <fullName evidence="19">Helicase ATP-binding domain-containing protein</fullName>
    </submittedName>
</protein>
<keyword evidence="3" id="KW-0540">Nuclease</keyword>
<dbReference type="InterPro" id="IPR005034">
    <property type="entry name" value="Dicer_dimerisation"/>
</dbReference>
<name>A0A5K3EYD5_MESCO</name>
<dbReference type="Gene3D" id="3.40.50.300">
    <property type="entry name" value="P-loop containing nucleotide triphosphate hydrolases"/>
    <property type="match status" value="1"/>
</dbReference>
<evidence type="ECO:0000256" key="13">
    <source>
        <dbReference type="ARBA" id="ARBA00023211"/>
    </source>
</evidence>
<feature type="compositionally biased region" description="Basic residues" evidence="15">
    <location>
        <begin position="549"/>
        <end position="560"/>
    </location>
</feature>
<comment type="cofactor">
    <cofactor evidence="2">
        <name>Mg(2+)</name>
        <dbReference type="ChEBI" id="CHEBI:18420"/>
    </cofactor>
</comment>
<dbReference type="Pfam" id="PF20932">
    <property type="entry name" value="Dicer_dsRBD"/>
    <property type="match status" value="1"/>
</dbReference>
<feature type="compositionally biased region" description="Acidic residues" evidence="15">
    <location>
        <begin position="1395"/>
        <end position="1408"/>
    </location>
</feature>
<evidence type="ECO:0000256" key="5">
    <source>
        <dbReference type="ARBA" id="ARBA00022737"/>
    </source>
</evidence>
<dbReference type="SMART" id="SM00949">
    <property type="entry name" value="PAZ"/>
    <property type="match status" value="1"/>
</dbReference>
<feature type="domain" description="RNase III" evidence="16">
    <location>
        <begin position="1438"/>
        <end position="1589"/>
    </location>
</feature>
<comment type="cofactor">
    <cofactor evidence="1">
        <name>Mn(2+)</name>
        <dbReference type="ChEBI" id="CHEBI:29035"/>
    </cofactor>
</comment>
<evidence type="ECO:0000259" key="17">
    <source>
        <dbReference type="PROSITE" id="PS50821"/>
    </source>
</evidence>
<keyword evidence="8" id="KW-0378">Hydrolase</keyword>
<keyword evidence="14" id="KW-0694">RNA-binding</keyword>
<dbReference type="InterPro" id="IPR027417">
    <property type="entry name" value="P-loop_NTPase"/>
</dbReference>
<dbReference type="InterPro" id="IPR036389">
    <property type="entry name" value="RNase_III_sf"/>
</dbReference>
<evidence type="ECO:0000256" key="8">
    <source>
        <dbReference type="ARBA" id="ARBA00022801"/>
    </source>
</evidence>
<dbReference type="GO" id="GO:0005634">
    <property type="term" value="C:nucleus"/>
    <property type="evidence" value="ECO:0007669"/>
    <property type="project" value="TreeGrafter"/>
</dbReference>
<feature type="compositionally biased region" description="Low complexity" evidence="15">
    <location>
        <begin position="906"/>
        <end position="920"/>
    </location>
</feature>
<feature type="region of interest" description="Disordered" evidence="15">
    <location>
        <begin position="1798"/>
        <end position="1819"/>
    </location>
</feature>
<dbReference type="Pfam" id="PF00636">
    <property type="entry name" value="Ribonuclease_3"/>
    <property type="match status" value="2"/>
</dbReference>
<dbReference type="SUPFAM" id="SSF101690">
    <property type="entry name" value="PAZ domain"/>
    <property type="match status" value="1"/>
</dbReference>
<dbReference type="Gene3D" id="3.30.160.380">
    <property type="entry name" value="Dicer dimerisation domain"/>
    <property type="match status" value="1"/>
</dbReference>
<evidence type="ECO:0000313" key="19">
    <source>
        <dbReference type="WBParaSite" id="MCU_003980-RB"/>
    </source>
</evidence>
<evidence type="ECO:0000256" key="7">
    <source>
        <dbReference type="ARBA" id="ARBA00022759"/>
    </source>
</evidence>
<feature type="compositionally biased region" description="Basic and acidic residues" evidence="15">
    <location>
        <begin position="1800"/>
        <end position="1809"/>
    </location>
</feature>
<dbReference type="WBParaSite" id="MCU_003980-RB">
    <property type="protein sequence ID" value="MCU_003980-RB"/>
    <property type="gene ID" value="MCU_003980"/>
</dbReference>
<dbReference type="PROSITE" id="PS00517">
    <property type="entry name" value="RNASE_3_1"/>
    <property type="match status" value="1"/>
</dbReference>
<dbReference type="GO" id="GO:0005524">
    <property type="term" value="F:ATP binding"/>
    <property type="evidence" value="ECO:0007669"/>
    <property type="project" value="UniProtKB-KW"/>
</dbReference>
<evidence type="ECO:0000256" key="11">
    <source>
        <dbReference type="ARBA" id="ARBA00022842"/>
    </source>
</evidence>
<feature type="compositionally biased region" description="Basic residues" evidence="15">
    <location>
        <begin position="471"/>
        <end position="480"/>
    </location>
</feature>
<dbReference type="InterPro" id="IPR048512">
    <property type="entry name" value="Dicer_platform"/>
</dbReference>
<organism evidence="19">
    <name type="scientific">Mesocestoides corti</name>
    <name type="common">Flatworm</name>
    <dbReference type="NCBI Taxonomy" id="53468"/>
    <lineage>
        <taxon>Eukaryota</taxon>
        <taxon>Metazoa</taxon>
        <taxon>Spiralia</taxon>
        <taxon>Lophotrochozoa</taxon>
        <taxon>Platyhelminthes</taxon>
        <taxon>Cestoda</taxon>
        <taxon>Eucestoda</taxon>
        <taxon>Cyclophyllidea</taxon>
        <taxon>Mesocestoididae</taxon>
        <taxon>Mesocestoides</taxon>
    </lineage>
</organism>
<dbReference type="InterPro" id="IPR003100">
    <property type="entry name" value="PAZ_dom"/>
</dbReference>
<dbReference type="CDD" id="cd00593">
    <property type="entry name" value="RIBOc"/>
    <property type="match status" value="2"/>
</dbReference>
<sequence>MPRKHVIVRKILENVPPNHFLPRPYHLDLLDSVAERNTIVCKDENITVQFMAQTIYKDFTYCNYGKCMLVVLDDGCVDEAAKSFHRATGVPTTAISDLQSNPLDLTEIPGVLFLTSRAAVELCCQVPSSTKLSILNRVFLLILDECHRVLEPGHPYERLFGPQGLNFGTPGALTDADIDAIWNRDASHYAQFHLGRPTDTGFRILCLTSSILSSSCTDHLLAKRTICTLEDRLNCRLETASELINLLSLGAQPLESEIACLSSDDPAACDQQHPIRQTVLRLLAEAHSFLSDLKVVGVVGEGGTDDSVLTSGRRLINVPFYCLRAVAQCEAITRDLGVYCGCLIARVFLRHLYRLERARAAALEARAAENDLKFDQQQEHADDLLTRLLRYTATQLAVVVRIFQTASDSCMTCEEMRSLASPRVLQLIDHLKTLKPTASYRIEAVVRGDEGTRNRTGSDDDEADDRGSPQRGRRCLRNRSRSAASSTGFVAPHGFDTSEDEEEEVAFEGEDVDDTDSDSSLGSSSGRCSNSAESDGDATDVSMGLCSSARRRKPRKKHGRRSECSSVMSRDSASSDSALSVHTGAGRVVYRVLPTPNPTGAPSVPPLCGLVLVGGCQFSAYALPRFIEEFCNWDPELAFVRPGYFFVPGSSDRFKSSVPLTGGITTSQEQTVANFRCGGEVNLLVTTHSGLAAVASLPRCNFVATFHPLTSLASYLVAKSRLRLVVLKTAKARFVHFTDPQTDADPPLRTQFHEVERMLIQRCRNFQLALGEHDVDPDFLDSHFSFLPNKSASKAIDVVNHYCARLPCNSMTRLAPRWRLIERAGSLSAFPDPSHACPSTTIYQCVIQLPINSPVRKVVRGDWLACKKLAKFSAAIRVGQLLFACGEVDSRGRPILKNAQPSTKCPPLSRSASRGRSPPRQKQSYLIDVPGQLSKCLPVVDATGSSNYLYFIDLCHLDTPLGRLQWEQNRQAGTSYIDFYPENENLGFGLLSAKSLPCIPEFSIFTRSGEETVNIIDFWSPTGSSSVDALARPRKTPPLDRAQLDLLSRFHRLLFKTALRFEKDCLVKFDLPNAYSQILIVPVLKDVADIDWDLVNTVVASYVPSVGDCRLPVRTRLALPALPKTPMPLAELLSHTTQSPKPKPVFHFLFEDFVNAVVTPTYRNVEQPPRYYVVRISDDRSPMTEFPSKQYANFADYYACKYAMHLTSTDQPLLDAGYTPLRLGLVVPRSYKKHLAKKPAKPAPAAADDSGEQQLRQHQRHKQLLIPELCHRHPLPATVWQKAICLPSVLYRLHHLLLADDLRNEIARSTGLGAQTPPAAAATTSDRPFAALRCPYIPSAHPPPLPAVPESPPTTSDPDVVRLTLSTSKEVPSAVVGASTSVLEKLLEESIPVEPDVDEAEESEEDAASVDSFEDRANGVRFFPPEDDDIGDCSEDPLAFRPSPTMILQSLTMLCAADFINLERLETIGDSFLKFAVTTHLYLSHPDAHEGYLSALRSFIVGNTNLYRLGCLRRLPGRIVGVAFEPHENWVPPGYVCVGDLPSANRDGDCVASNSRAGQCCAMTHQFLANKAIADCVEAVVGCYLTERGERSALKVLQWFGVECLPPEGEMRTTGSPWSPPEEHLSADDESVVLSLYHAGRFPQLEEIIGYKFRSRRLLLEAFTHSTCRDLHVCPSAGDGDVAEGGVGAGYERLEFLGDAVLDYVVTRFLYADEEANHTPGVLTDLRSALVNNNIFGALAVRWRLHTFLRAASPSLTHIVDTYVWFQQEMAHDDLDILVNLDLSDHQKKTEAVSKLMNKNAHDDGDEAKTSAAQRTSEELEVPKALGDIFESLAGAVFIDSGLCLNTVWRVFYPLMRERIERYSSCVAKSPVRRLLELCPDLIKFERPRTAPDGRLRVGVRVVGKGRFVGIGRTYRLAKSAAADLAYRRIVGDTVGGVSPARENSTP</sequence>
<keyword evidence="12" id="KW-0943">RNA-mediated gene silencing</keyword>
<evidence type="ECO:0000256" key="4">
    <source>
        <dbReference type="ARBA" id="ARBA00022723"/>
    </source>
</evidence>
<dbReference type="Gene3D" id="3.30.160.20">
    <property type="match status" value="1"/>
</dbReference>
<evidence type="ECO:0000256" key="12">
    <source>
        <dbReference type="ARBA" id="ARBA00023158"/>
    </source>
</evidence>
<keyword evidence="5" id="KW-0677">Repeat</keyword>
<dbReference type="GO" id="GO:0006309">
    <property type="term" value="P:apoptotic DNA fragmentation"/>
    <property type="evidence" value="ECO:0007669"/>
    <property type="project" value="TreeGrafter"/>
</dbReference>
<dbReference type="InterPro" id="IPR044441">
    <property type="entry name" value="DICER_DSRM"/>
</dbReference>
<dbReference type="GO" id="GO:0030422">
    <property type="term" value="P:siRNA processing"/>
    <property type="evidence" value="ECO:0007669"/>
    <property type="project" value="InterPro"/>
</dbReference>
<dbReference type="Pfam" id="PF03368">
    <property type="entry name" value="Dicer_dimer"/>
    <property type="match status" value="1"/>
</dbReference>
<feature type="compositionally biased region" description="Acidic residues" evidence="15">
    <location>
        <begin position="497"/>
        <end position="517"/>
    </location>
</feature>
<feature type="domain" description="PAZ" evidence="17">
    <location>
        <begin position="1144"/>
        <end position="1274"/>
    </location>
</feature>
<feature type="region of interest" description="Disordered" evidence="15">
    <location>
        <begin position="896"/>
        <end position="922"/>
    </location>
</feature>
<evidence type="ECO:0000256" key="1">
    <source>
        <dbReference type="ARBA" id="ARBA00001936"/>
    </source>
</evidence>
<keyword evidence="10" id="KW-0067">ATP-binding</keyword>
<evidence type="ECO:0000256" key="10">
    <source>
        <dbReference type="ARBA" id="ARBA00022840"/>
    </source>
</evidence>
<dbReference type="PANTHER" id="PTHR14950">
    <property type="entry name" value="DICER-RELATED"/>
    <property type="match status" value="1"/>
</dbReference>
<accession>A0A5K3EYD5</accession>
<keyword evidence="4" id="KW-0479">Metal-binding</keyword>
<dbReference type="InterPro" id="IPR038248">
    <property type="entry name" value="Dicer_dimer_sf"/>
</dbReference>
<evidence type="ECO:0000256" key="14">
    <source>
        <dbReference type="PROSITE-ProRule" id="PRU00657"/>
    </source>
</evidence>
<evidence type="ECO:0000256" key="3">
    <source>
        <dbReference type="ARBA" id="ARBA00022722"/>
    </source>
</evidence>
<dbReference type="PROSITE" id="PS50142">
    <property type="entry name" value="RNASE_3_2"/>
    <property type="match status" value="2"/>
</dbReference>
<dbReference type="GO" id="GO:0005737">
    <property type="term" value="C:cytoplasm"/>
    <property type="evidence" value="ECO:0007669"/>
    <property type="project" value="TreeGrafter"/>
</dbReference>
<feature type="domain" description="Dicer dsRNA-binding fold" evidence="18">
    <location>
        <begin position="795"/>
        <end position="902"/>
    </location>
</feature>
<dbReference type="PROSITE" id="PS51327">
    <property type="entry name" value="DICER_DSRBF"/>
    <property type="match status" value="1"/>
</dbReference>
<dbReference type="PROSITE" id="PS50821">
    <property type="entry name" value="PAZ"/>
    <property type="match status" value="1"/>
</dbReference>
<dbReference type="GO" id="GO:0004525">
    <property type="term" value="F:ribonuclease III activity"/>
    <property type="evidence" value="ECO:0007669"/>
    <property type="project" value="InterPro"/>
</dbReference>
<dbReference type="GO" id="GO:0003723">
    <property type="term" value="F:RNA binding"/>
    <property type="evidence" value="ECO:0007669"/>
    <property type="project" value="UniProtKB-UniRule"/>
</dbReference>
<dbReference type="Pfam" id="PF02170">
    <property type="entry name" value="PAZ"/>
    <property type="match status" value="1"/>
</dbReference>
<dbReference type="PANTHER" id="PTHR14950:SF37">
    <property type="entry name" value="ENDORIBONUCLEASE DICER"/>
    <property type="match status" value="1"/>
</dbReference>
<feature type="region of interest" description="Disordered" evidence="15">
    <location>
        <begin position="1391"/>
        <end position="1411"/>
    </location>
</feature>
<feature type="region of interest" description="Disordered" evidence="15">
    <location>
        <begin position="445"/>
        <end position="579"/>
    </location>
</feature>
<proteinExistence type="predicted"/>
<evidence type="ECO:0000256" key="6">
    <source>
        <dbReference type="ARBA" id="ARBA00022741"/>
    </source>
</evidence>
<dbReference type="Pfam" id="PF20931">
    <property type="entry name" value="Dicer_platform"/>
    <property type="match status" value="1"/>
</dbReference>
<feature type="domain" description="RNase III" evidence="16">
    <location>
        <begin position="1642"/>
        <end position="1842"/>
    </location>
</feature>
<dbReference type="InterPro" id="IPR000999">
    <property type="entry name" value="RNase_III_dom"/>
</dbReference>
<evidence type="ECO:0000256" key="2">
    <source>
        <dbReference type="ARBA" id="ARBA00001946"/>
    </source>
</evidence>
<feature type="compositionally biased region" description="Low complexity" evidence="15">
    <location>
        <begin position="518"/>
        <end position="533"/>
    </location>
</feature>
<keyword evidence="11" id="KW-0460">Magnesium</keyword>
<dbReference type="InterPro" id="IPR036085">
    <property type="entry name" value="PAZ_dom_sf"/>
</dbReference>
<dbReference type="GO" id="GO:0031054">
    <property type="term" value="P:pre-miRNA processing"/>
    <property type="evidence" value="ECO:0007669"/>
    <property type="project" value="InterPro"/>
</dbReference>
<feature type="compositionally biased region" description="Low complexity" evidence="15">
    <location>
        <begin position="565"/>
        <end position="579"/>
    </location>
</feature>
<dbReference type="GO" id="GO:0004386">
    <property type="term" value="F:helicase activity"/>
    <property type="evidence" value="ECO:0007669"/>
    <property type="project" value="UniProtKB-KW"/>
</dbReference>
<dbReference type="GO" id="GO:0046872">
    <property type="term" value="F:metal ion binding"/>
    <property type="evidence" value="ECO:0007669"/>
    <property type="project" value="UniProtKB-KW"/>
</dbReference>
<dbReference type="Gene3D" id="2.170.260.10">
    <property type="entry name" value="paz domain"/>
    <property type="match status" value="1"/>
</dbReference>
<keyword evidence="13" id="KW-0464">Manganese</keyword>
<evidence type="ECO:0000259" key="16">
    <source>
        <dbReference type="PROSITE" id="PS50142"/>
    </source>
</evidence>
<evidence type="ECO:0000259" key="18">
    <source>
        <dbReference type="PROSITE" id="PS51327"/>
    </source>
</evidence>